<comment type="caution">
    <text evidence="2">The sequence shown here is derived from an EMBL/GenBank/DDBJ whole genome shotgun (WGS) entry which is preliminary data.</text>
</comment>
<name>A0A0V1I180_9BILA</name>
<accession>A0A0V1I180</accession>
<gene>
    <name evidence="2" type="ORF">T11_5183</name>
</gene>
<keyword evidence="3" id="KW-1185">Reference proteome</keyword>
<evidence type="ECO:0000313" key="2">
    <source>
        <dbReference type="EMBL" id="KRZ16589.1"/>
    </source>
</evidence>
<protein>
    <submittedName>
        <fullName evidence="2">Uncharacterized protein</fullName>
    </submittedName>
</protein>
<reference evidence="2 3" key="1">
    <citation type="submission" date="2015-01" db="EMBL/GenBank/DDBJ databases">
        <title>Evolution of Trichinella species and genotypes.</title>
        <authorList>
            <person name="Korhonen P.K."/>
            <person name="Edoardo P."/>
            <person name="Giuseppe L.R."/>
            <person name="Gasser R.B."/>
        </authorList>
    </citation>
    <scope>NUCLEOTIDE SEQUENCE [LARGE SCALE GENOMIC DNA]</scope>
    <source>
        <strain evidence="2">ISS1029</strain>
    </source>
</reference>
<dbReference type="AlphaFoldDB" id="A0A0V1I180"/>
<keyword evidence="1" id="KW-0472">Membrane</keyword>
<keyword evidence="1" id="KW-0812">Transmembrane</keyword>
<dbReference type="Proteomes" id="UP000055024">
    <property type="component" value="Unassembled WGS sequence"/>
</dbReference>
<dbReference type="OrthoDB" id="5937356at2759"/>
<dbReference type="EMBL" id="JYDP01000010">
    <property type="protein sequence ID" value="KRZ16589.1"/>
    <property type="molecule type" value="Genomic_DNA"/>
</dbReference>
<evidence type="ECO:0000313" key="3">
    <source>
        <dbReference type="Proteomes" id="UP000055024"/>
    </source>
</evidence>
<proteinExistence type="predicted"/>
<sequence>MFYYQELEQFIKPDMAFIRFFVETIMPTFQVVIGSNIYLMRIPKGNAGRSGSLIIDCILECA</sequence>
<keyword evidence="1" id="KW-1133">Transmembrane helix</keyword>
<organism evidence="2 3">
    <name type="scientific">Trichinella zimbabwensis</name>
    <dbReference type="NCBI Taxonomy" id="268475"/>
    <lineage>
        <taxon>Eukaryota</taxon>
        <taxon>Metazoa</taxon>
        <taxon>Ecdysozoa</taxon>
        <taxon>Nematoda</taxon>
        <taxon>Enoplea</taxon>
        <taxon>Dorylaimia</taxon>
        <taxon>Trichinellida</taxon>
        <taxon>Trichinellidae</taxon>
        <taxon>Trichinella</taxon>
    </lineage>
</organism>
<evidence type="ECO:0000256" key="1">
    <source>
        <dbReference type="SAM" id="Phobius"/>
    </source>
</evidence>
<feature type="transmembrane region" description="Helical" evidence="1">
    <location>
        <begin position="20"/>
        <end position="39"/>
    </location>
</feature>